<evidence type="ECO:0000256" key="11">
    <source>
        <dbReference type="SAM" id="Phobius"/>
    </source>
</evidence>
<comment type="caution">
    <text evidence="14">The sequence shown here is derived from an EMBL/GenBank/DDBJ whole genome shotgun (WGS) entry which is preliminary data.</text>
</comment>
<dbReference type="InterPro" id="IPR036318">
    <property type="entry name" value="FAD-bd_PCMH-like_sf"/>
</dbReference>
<keyword evidence="4" id="KW-0677">Repeat</keyword>
<feature type="transmembrane region" description="Helical" evidence="11">
    <location>
        <begin position="61"/>
        <end position="86"/>
    </location>
</feature>
<dbReference type="EMBL" id="VGLS01000223">
    <property type="protein sequence ID" value="MBM3223918.1"/>
    <property type="molecule type" value="Genomic_DNA"/>
</dbReference>
<dbReference type="PANTHER" id="PTHR43099:SF5">
    <property type="entry name" value="HLYC_CORC FAMILY TRANSPORTER"/>
    <property type="match status" value="1"/>
</dbReference>
<dbReference type="InterPro" id="IPR046342">
    <property type="entry name" value="CBS_dom_sf"/>
</dbReference>
<dbReference type="SMART" id="SM00116">
    <property type="entry name" value="CBS"/>
    <property type="match status" value="2"/>
</dbReference>
<dbReference type="PANTHER" id="PTHR43099">
    <property type="entry name" value="UPF0053 PROTEIN YRKA"/>
    <property type="match status" value="1"/>
</dbReference>
<feature type="compositionally biased region" description="Polar residues" evidence="10">
    <location>
        <begin position="449"/>
        <end position="458"/>
    </location>
</feature>
<feature type="domain" description="CBS" evidence="12">
    <location>
        <begin position="287"/>
        <end position="347"/>
    </location>
</feature>
<evidence type="ECO:0000256" key="4">
    <source>
        <dbReference type="ARBA" id="ARBA00022737"/>
    </source>
</evidence>
<sequence>MGLGLWGEVVLVLLSVLVYGMLDGMEVALRAAQKSRLVQWKEEKQYGAAVALGIRETPEQFIMTLHIGMTCAAMVAAMCVGALTVGQGLPWLLSRWPMLGGWSGTLALGLAVLFLTYIVLVFGQLIPRAIAQQHPERVVCSLAPLLRLLTRLCKVVRTGLTASSSGVLWLFGQSRPLTFTTLAPITEEDVTSMVRAGAEQGIFETVEHELIAGVFEFTDTAAREIMIPRVRIQALDVNTPTDEVVQRLAELGYSRIPVYEGDLDHVVGVLYFKDVMRAVSAGRLWEMRRLLHPPLYVPEMIQISRLLRMLQQRRLHMAIVVDEHGGVAGLITTEDLLEQLVGDIRDEGEPEADALVTLLPDGAMVALGSAPLWELRERYQLPLAESAQYHTLAGLLLARLGHIPQGGEAIHEQGYTVTVVDMEGPRIARVKLERRSAEEPEGTVDMSASGPNAHSISG</sequence>
<keyword evidence="7 9" id="KW-0472">Membrane</keyword>
<gene>
    <name evidence="14" type="ORF">FJZ47_08970</name>
</gene>
<proteinExistence type="predicted"/>
<dbReference type="SUPFAM" id="SSF54631">
    <property type="entry name" value="CBS-domain pair"/>
    <property type="match status" value="1"/>
</dbReference>
<keyword evidence="3 9" id="KW-0812">Transmembrane</keyword>
<evidence type="ECO:0000256" key="3">
    <source>
        <dbReference type="ARBA" id="ARBA00022692"/>
    </source>
</evidence>
<dbReference type="Pfam" id="PF01595">
    <property type="entry name" value="CNNM"/>
    <property type="match status" value="1"/>
</dbReference>
<feature type="transmembrane region" description="Helical" evidence="11">
    <location>
        <begin position="106"/>
        <end position="127"/>
    </location>
</feature>
<evidence type="ECO:0000256" key="1">
    <source>
        <dbReference type="ARBA" id="ARBA00004651"/>
    </source>
</evidence>
<dbReference type="CDD" id="cd04590">
    <property type="entry name" value="CBS_pair_CorC_HlyC_assoc"/>
    <property type="match status" value="1"/>
</dbReference>
<organism evidence="14 15">
    <name type="scientific">Tectimicrobiota bacterium</name>
    <dbReference type="NCBI Taxonomy" id="2528274"/>
    <lineage>
        <taxon>Bacteria</taxon>
        <taxon>Pseudomonadati</taxon>
        <taxon>Nitrospinota/Tectimicrobiota group</taxon>
        <taxon>Candidatus Tectimicrobiota</taxon>
    </lineage>
</organism>
<dbReference type="InterPro" id="IPR002550">
    <property type="entry name" value="CNNM"/>
</dbReference>
<dbReference type="SUPFAM" id="SSF56176">
    <property type="entry name" value="FAD-binding/transporter-associated domain-like"/>
    <property type="match status" value="1"/>
</dbReference>
<evidence type="ECO:0000259" key="12">
    <source>
        <dbReference type="PROSITE" id="PS51371"/>
    </source>
</evidence>
<dbReference type="FunFam" id="3.10.580.10:FF:000002">
    <property type="entry name" value="Magnesium/cobalt efflux protein CorC"/>
    <property type="match status" value="1"/>
</dbReference>
<dbReference type="PROSITE" id="PS51371">
    <property type="entry name" value="CBS"/>
    <property type="match status" value="2"/>
</dbReference>
<dbReference type="InterPro" id="IPR005170">
    <property type="entry name" value="Transptr-assoc_dom"/>
</dbReference>
<dbReference type="Proteomes" id="UP000712673">
    <property type="component" value="Unassembled WGS sequence"/>
</dbReference>
<dbReference type="Pfam" id="PF03471">
    <property type="entry name" value="CorC_HlyC"/>
    <property type="match status" value="1"/>
</dbReference>
<evidence type="ECO:0000256" key="10">
    <source>
        <dbReference type="SAM" id="MobiDB-lite"/>
    </source>
</evidence>
<dbReference type="GO" id="GO:0005886">
    <property type="term" value="C:plasma membrane"/>
    <property type="evidence" value="ECO:0007669"/>
    <property type="project" value="UniProtKB-SubCell"/>
</dbReference>
<feature type="transmembrane region" description="Helical" evidence="11">
    <location>
        <begin position="6"/>
        <end position="29"/>
    </location>
</feature>
<dbReference type="SMART" id="SM01091">
    <property type="entry name" value="CorC_HlyC"/>
    <property type="match status" value="1"/>
</dbReference>
<keyword evidence="5 9" id="KW-1133">Transmembrane helix</keyword>
<feature type="region of interest" description="Disordered" evidence="10">
    <location>
        <begin position="433"/>
        <end position="458"/>
    </location>
</feature>
<evidence type="ECO:0000256" key="8">
    <source>
        <dbReference type="PROSITE-ProRule" id="PRU00703"/>
    </source>
</evidence>
<evidence type="ECO:0000313" key="15">
    <source>
        <dbReference type="Proteomes" id="UP000712673"/>
    </source>
</evidence>
<dbReference type="AlphaFoldDB" id="A0A938B3M0"/>
<dbReference type="InterPro" id="IPR044751">
    <property type="entry name" value="Ion_transp-like_CBS"/>
</dbReference>
<evidence type="ECO:0000313" key="14">
    <source>
        <dbReference type="EMBL" id="MBM3223918.1"/>
    </source>
</evidence>
<keyword evidence="2" id="KW-1003">Cell membrane</keyword>
<dbReference type="PROSITE" id="PS51846">
    <property type="entry name" value="CNNM"/>
    <property type="match status" value="1"/>
</dbReference>
<dbReference type="InterPro" id="IPR000644">
    <property type="entry name" value="CBS_dom"/>
</dbReference>
<dbReference type="Gene3D" id="3.10.580.10">
    <property type="entry name" value="CBS-domain"/>
    <property type="match status" value="1"/>
</dbReference>
<protein>
    <submittedName>
        <fullName evidence="14">HlyC/CorC family transporter</fullName>
    </submittedName>
</protein>
<dbReference type="InterPro" id="IPR016169">
    <property type="entry name" value="FAD-bd_PCMH_sub2"/>
</dbReference>
<feature type="domain" description="CBS" evidence="12">
    <location>
        <begin position="226"/>
        <end position="286"/>
    </location>
</feature>
<dbReference type="Gene3D" id="3.30.465.10">
    <property type="match status" value="1"/>
</dbReference>
<evidence type="ECO:0000259" key="13">
    <source>
        <dbReference type="PROSITE" id="PS51846"/>
    </source>
</evidence>
<keyword evidence="6 8" id="KW-0129">CBS domain</keyword>
<accession>A0A938B3M0</accession>
<feature type="domain" description="CNNM transmembrane" evidence="13">
    <location>
        <begin position="1"/>
        <end position="207"/>
    </location>
</feature>
<evidence type="ECO:0000256" key="6">
    <source>
        <dbReference type="ARBA" id="ARBA00023122"/>
    </source>
</evidence>
<dbReference type="Pfam" id="PF00571">
    <property type="entry name" value="CBS"/>
    <property type="match status" value="2"/>
</dbReference>
<reference evidence="14" key="1">
    <citation type="submission" date="2019-03" db="EMBL/GenBank/DDBJ databases">
        <title>Lake Tanganyika Metagenome-Assembled Genomes (MAGs).</title>
        <authorList>
            <person name="Tran P."/>
        </authorList>
    </citation>
    <scope>NUCLEOTIDE SEQUENCE</scope>
    <source>
        <strain evidence="14">K_DeepCast_65m_m2_066</strain>
    </source>
</reference>
<evidence type="ECO:0000256" key="2">
    <source>
        <dbReference type="ARBA" id="ARBA00022475"/>
    </source>
</evidence>
<comment type="subcellular location">
    <subcellularLocation>
        <location evidence="1">Cell membrane</location>
        <topology evidence="1">Multi-pass membrane protein</topology>
    </subcellularLocation>
</comment>
<evidence type="ECO:0000256" key="5">
    <source>
        <dbReference type="ARBA" id="ARBA00022989"/>
    </source>
</evidence>
<dbReference type="InterPro" id="IPR051676">
    <property type="entry name" value="UPF0053_domain"/>
</dbReference>
<dbReference type="GO" id="GO:0050660">
    <property type="term" value="F:flavin adenine dinucleotide binding"/>
    <property type="evidence" value="ECO:0007669"/>
    <property type="project" value="InterPro"/>
</dbReference>
<name>A0A938B3M0_UNCTE</name>
<evidence type="ECO:0000256" key="7">
    <source>
        <dbReference type="ARBA" id="ARBA00023136"/>
    </source>
</evidence>
<evidence type="ECO:0000256" key="9">
    <source>
        <dbReference type="PROSITE-ProRule" id="PRU01193"/>
    </source>
</evidence>